<dbReference type="Pfam" id="PF00528">
    <property type="entry name" value="BPD_transp_1"/>
    <property type="match status" value="1"/>
</dbReference>
<keyword evidence="3" id="KW-1003">Cell membrane</keyword>
<dbReference type="GO" id="GO:0055085">
    <property type="term" value="P:transmembrane transport"/>
    <property type="evidence" value="ECO:0007669"/>
    <property type="project" value="InterPro"/>
</dbReference>
<dbReference type="InterPro" id="IPR051393">
    <property type="entry name" value="ABC_transporter_permease"/>
</dbReference>
<dbReference type="CDD" id="cd06261">
    <property type="entry name" value="TM_PBP2"/>
    <property type="match status" value="1"/>
</dbReference>
<keyword evidence="6 7" id="KW-0472">Membrane</keyword>
<comment type="subcellular location">
    <subcellularLocation>
        <location evidence="1 7">Cell membrane</location>
        <topology evidence="1 7">Multi-pass membrane protein</topology>
    </subcellularLocation>
</comment>
<dbReference type="InterPro" id="IPR000515">
    <property type="entry name" value="MetI-like"/>
</dbReference>
<name>A0A174BMA0_9FIRM</name>
<evidence type="ECO:0000256" key="1">
    <source>
        <dbReference type="ARBA" id="ARBA00004651"/>
    </source>
</evidence>
<dbReference type="Gene3D" id="1.10.3720.10">
    <property type="entry name" value="MetI-like"/>
    <property type="match status" value="1"/>
</dbReference>
<reference evidence="9 10" key="1">
    <citation type="submission" date="2015-09" db="EMBL/GenBank/DDBJ databases">
        <authorList>
            <consortium name="Pathogen Informatics"/>
        </authorList>
    </citation>
    <scope>NUCLEOTIDE SEQUENCE [LARGE SCALE GENOMIC DNA]</scope>
    <source>
        <strain evidence="9 10">2789STDY5834861</strain>
    </source>
</reference>
<protein>
    <submittedName>
        <fullName evidence="9">sn-glycerol-3-phosphate transport system permease protein ugpA</fullName>
    </submittedName>
</protein>
<dbReference type="InterPro" id="IPR035906">
    <property type="entry name" value="MetI-like_sf"/>
</dbReference>
<evidence type="ECO:0000256" key="2">
    <source>
        <dbReference type="ARBA" id="ARBA00022448"/>
    </source>
</evidence>
<keyword evidence="5 7" id="KW-1133">Transmembrane helix</keyword>
<evidence type="ECO:0000256" key="7">
    <source>
        <dbReference type="RuleBase" id="RU363032"/>
    </source>
</evidence>
<evidence type="ECO:0000259" key="8">
    <source>
        <dbReference type="PROSITE" id="PS50928"/>
    </source>
</evidence>
<dbReference type="Proteomes" id="UP000095645">
    <property type="component" value="Unassembled WGS sequence"/>
</dbReference>
<organism evidence="9 10">
    <name type="scientific">Blautia obeum</name>
    <dbReference type="NCBI Taxonomy" id="40520"/>
    <lineage>
        <taxon>Bacteria</taxon>
        <taxon>Bacillati</taxon>
        <taxon>Bacillota</taxon>
        <taxon>Clostridia</taxon>
        <taxon>Lachnospirales</taxon>
        <taxon>Lachnospiraceae</taxon>
        <taxon>Blautia</taxon>
    </lineage>
</organism>
<dbReference type="AlphaFoldDB" id="A0A174BMA0"/>
<evidence type="ECO:0000313" key="9">
    <source>
        <dbReference type="EMBL" id="CUO02201.1"/>
    </source>
</evidence>
<keyword evidence="2 7" id="KW-0813">Transport</keyword>
<dbReference type="PANTHER" id="PTHR30193:SF37">
    <property type="entry name" value="INNER MEMBRANE ABC TRANSPORTER PERMEASE PROTEIN YCJO"/>
    <property type="match status" value="1"/>
</dbReference>
<dbReference type="RefSeq" id="WP_055057963.1">
    <property type="nucleotide sequence ID" value="NZ_CYZP01000012.1"/>
</dbReference>
<dbReference type="GO" id="GO:0005886">
    <property type="term" value="C:plasma membrane"/>
    <property type="evidence" value="ECO:0007669"/>
    <property type="project" value="UniProtKB-SubCell"/>
</dbReference>
<keyword evidence="4 7" id="KW-0812">Transmembrane</keyword>
<comment type="similarity">
    <text evidence="7">Belongs to the binding-protein-dependent transport system permease family.</text>
</comment>
<feature type="transmembrane region" description="Helical" evidence="7">
    <location>
        <begin position="69"/>
        <end position="96"/>
    </location>
</feature>
<feature type="transmembrane region" description="Helical" evidence="7">
    <location>
        <begin position="20"/>
        <end position="40"/>
    </location>
</feature>
<gene>
    <name evidence="9" type="primary">ugpA_3</name>
    <name evidence="9" type="ORF">ERS852476_01684</name>
</gene>
<dbReference type="PANTHER" id="PTHR30193">
    <property type="entry name" value="ABC TRANSPORTER PERMEASE PROTEIN"/>
    <property type="match status" value="1"/>
</dbReference>
<evidence type="ECO:0000256" key="3">
    <source>
        <dbReference type="ARBA" id="ARBA00022475"/>
    </source>
</evidence>
<feature type="transmembrane region" description="Helical" evidence="7">
    <location>
        <begin position="268"/>
        <end position="291"/>
    </location>
</feature>
<dbReference type="EMBL" id="CYZP01000012">
    <property type="protein sequence ID" value="CUO02201.1"/>
    <property type="molecule type" value="Genomic_DNA"/>
</dbReference>
<feature type="domain" description="ABC transmembrane type-1" evidence="8">
    <location>
        <begin position="70"/>
        <end position="284"/>
    </location>
</feature>
<dbReference type="SUPFAM" id="SSF161098">
    <property type="entry name" value="MetI-like"/>
    <property type="match status" value="1"/>
</dbReference>
<accession>A0A174BMA0</accession>
<sequence length="295" mass="32957">MRKGKIHDKIFAILFHFPSFCLYTVFLILPLVASFFIALLKWNGVGDSVFVGLDNFLDIFVRDRYFKKIIANTLISMGAGVFIQLPLALILAYMVYRVKKGFRFFQTSYFVPVVISATVIGLMFSLFFNPTFGPINTFLKAVGMEKYIKNWLSDPDIVLFSVILPGIWQYLGYHFVILLAGMQSIPSEIIESARIDGANTVDIFSKIVIPNVKSMIQVCIIINLSGAIKTFDIPYMMTQGGPGASSTFLAIYMYKEAFVDSSIGRGTAIAVCMLIMAVLATAVVNKIFAYINRND</sequence>
<evidence type="ECO:0000256" key="6">
    <source>
        <dbReference type="ARBA" id="ARBA00023136"/>
    </source>
</evidence>
<feature type="transmembrane region" description="Helical" evidence="7">
    <location>
        <begin position="157"/>
        <end position="180"/>
    </location>
</feature>
<evidence type="ECO:0000313" key="10">
    <source>
        <dbReference type="Proteomes" id="UP000095645"/>
    </source>
</evidence>
<evidence type="ECO:0000256" key="4">
    <source>
        <dbReference type="ARBA" id="ARBA00022692"/>
    </source>
</evidence>
<proteinExistence type="inferred from homology"/>
<dbReference type="PROSITE" id="PS50928">
    <property type="entry name" value="ABC_TM1"/>
    <property type="match status" value="1"/>
</dbReference>
<feature type="transmembrane region" description="Helical" evidence="7">
    <location>
        <begin position="108"/>
        <end position="128"/>
    </location>
</feature>
<evidence type="ECO:0000256" key="5">
    <source>
        <dbReference type="ARBA" id="ARBA00022989"/>
    </source>
</evidence>